<dbReference type="GeneID" id="20248782"/>
<dbReference type="CTD" id="20248782"/>
<dbReference type="SMART" id="SM00198">
    <property type="entry name" value="SCP"/>
    <property type="match status" value="1"/>
</dbReference>
<dbReference type="OrthoDB" id="737510at2759"/>
<dbReference type="OMA" id="QNPGWPD"/>
<dbReference type="InterPro" id="IPR014044">
    <property type="entry name" value="CAP_dom"/>
</dbReference>
<dbReference type="EMBL" id="KB201656">
    <property type="protein sequence ID" value="ESO95282.1"/>
    <property type="molecule type" value="Genomic_DNA"/>
</dbReference>
<dbReference type="HOGENOM" id="CLU_072163_0_0_1"/>
<protein>
    <recommendedName>
        <fullName evidence="2">SCP domain-containing protein</fullName>
    </recommendedName>
</protein>
<dbReference type="InterPro" id="IPR035940">
    <property type="entry name" value="CAP_sf"/>
</dbReference>
<proteinExistence type="predicted"/>
<dbReference type="PRINTS" id="PR00837">
    <property type="entry name" value="V5TPXLIKE"/>
</dbReference>
<evidence type="ECO:0000313" key="4">
    <source>
        <dbReference type="Proteomes" id="UP000030746"/>
    </source>
</evidence>
<reference evidence="3 4" key="1">
    <citation type="journal article" date="2013" name="Nature">
        <title>Insights into bilaterian evolution from three spiralian genomes.</title>
        <authorList>
            <person name="Simakov O."/>
            <person name="Marletaz F."/>
            <person name="Cho S.J."/>
            <person name="Edsinger-Gonzales E."/>
            <person name="Havlak P."/>
            <person name="Hellsten U."/>
            <person name="Kuo D.H."/>
            <person name="Larsson T."/>
            <person name="Lv J."/>
            <person name="Arendt D."/>
            <person name="Savage R."/>
            <person name="Osoegawa K."/>
            <person name="de Jong P."/>
            <person name="Grimwood J."/>
            <person name="Chapman J.A."/>
            <person name="Shapiro H."/>
            <person name="Aerts A."/>
            <person name="Otillar R.P."/>
            <person name="Terry A.Y."/>
            <person name="Boore J.L."/>
            <person name="Grigoriev I.V."/>
            <person name="Lindberg D.R."/>
            <person name="Seaver E.C."/>
            <person name="Weisblat D.A."/>
            <person name="Putnam N.H."/>
            <person name="Rokhsar D.S."/>
        </authorList>
    </citation>
    <scope>NUCLEOTIDE SEQUENCE [LARGE SCALE GENOMIC DNA]</scope>
</reference>
<name>V4AEH1_LOTGI</name>
<evidence type="ECO:0000259" key="2">
    <source>
        <dbReference type="SMART" id="SM00198"/>
    </source>
</evidence>
<evidence type="ECO:0000313" key="3">
    <source>
        <dbReference type="EMBL" id="ESO95282.1"/>
    </source>
</evidence>
<dbReference type="SUPFAM" id="SSF55797">
    <property type="entry name" value="PR-1-like"/>
    <property type="match status" value="1"/>
</dbReference>
<feature type="signal peptide" evidence="1">
    <location>
        <begin position="1"/>
        <end position="17"/>
    </location>
</feature>
<dbReference type="AlphaFoldDB" id="V4AEH1"/>
<dbReference type="PANTHER" id="PTHR10334">
    <property type="entry name" value="CYSTEINE-RICH SECRETORY PROTEIN-RELATED"/>
    <property type="match status" value="1"/>
</dbReference>
<dbReference type="Proteomes" id="UP000030746">
    <property type="component" value="Unassembled WGS sequence"/>
</dbReference>
<keyword evidence="4" id="KW-1185">Reference proteome</keyword>
<dbReference type="Pfam" id="PF00188">
    <property type="entry name" value="CAP"/>
    <property type="match status" value="1"/>
</dbReference>
<dbReference type="RefSeq" id="XP_009053799.1">
    <property type="nucleotide sequence ID" value="XM_009055551.1"/>
</dbReference>
<feature type="chain" id="PRO_5004715977" description="SCP domain-containing protein" evidence="1">
    <location>
        <begin position="18"/>
        <end position="310"/>
    </location>
</feature>
<evidence type="ECO:0000256" key="1">
    <source>
        <dbReference type="SAM" id="SignalP"/>
    </source>
</evidence>
<dbReference type="Gene3D" id="3.40.33.10">
    <property type="entry name" value="CAP"/>
    <property type="match status" value="1"/>
</dbReference>
<sequence>MLLQVIIQVLLTQGIFGAVQLDGNKNFGSLLRQKRASNYDLVDNHTVCLKKSDQVTESGVTEADKTMIVNLHNNLRAKVKPTASNMLKMKWNNEIANIAQKWAENCDFHHDSRDARNIPGRYAVGQNIATDEVSFEAAINLWLGEKEYFTYGSMETILLTIAHNRQINWWESNLVGCGYAKCGTTNYHVCNYAPAGNERGKTNKPYKLGEPCADCPNNCDPNGKLCVCDNTCWHGTKMSVSECKCDCINQLAFITNSCKLDCNVANDDSFCDVIGDDCDSIFMYCPIKCKMCPAADYRNVEKEEPNCDGI</sequence>
<gene>
    <name evidence="3" type="ORF">LOTGIDRAFT_232000</name>
</gene>
<organism evidence="3 4">
    <name type="scientific">Lottia gigantea</name>
    <name type="common">Giant owl limpet</name>
    <dbReference type="NCBI Taxonomy" id="225164"/>
    <lineage>
        <taxon>Eukaryota</taxon>
        <taxon>Metazoa</taxon>
        <taxon>Spiralia</taxon>
        <taxon>Lophotrochozoa</taxon>
        <taxon>Mollusca</taxon>
        <taxon>Gastropoda</taxon>
        <taxon>Patellogastropoda</taxon>
        <taxon>Lottioidea</taxon>
        <taxon>Lottiidae</taxon>
        <taxon>Lottia</taxon>
    </lineage>
</organism>
<dbReference type="InterPro" id="IPR001283">
    <property type="entry name" value="CRISP-related"/>
</dbReference>
<dbReference type="KEGG" id="lgi:LOTGIDRAFT_232000"/>
<keyword evidence="1" id="KW-0732">Signal</keyword>
<feature type="domain" description="SCP" evidence="2">
    <location>
        <begin position="63"/>
        <end position="200"/>
    </location>
</feature>
<accession>V4AEH1</accession>